<accession>A0ABV7N9B4</accession>
<feature type="transmembrane region" description="Helical" evidence="8">
    <location>
        <begin position="129"/>
        <end position="154"/>
    </location>
</feature>
<protein>
    <submittedName>
        <fullName evidence="9">TrkH family potassium uptake protein</fullName>
    </submittedName>
</protein>
<evidence type="ECO:0000313" key="9">
    <source>
        <dbReference type="EMBL" id="MFC3389176.1"/>
    </source>
</evidence>
<keyword evidence="3" id="KW-1003">Cell membrane</keyword>
<dbReference type="PANTHER" id="PTHR32024">
    <property type="entry name" value="TRK SYSTEM POTASSIUM UPTAKE PROTEIN TRKG-RELATED"/>
    <property type="match status" value="1"/>
</dbReference>
<sequence length="453" mass="50320">MFKWLERFLDSLTPQRGILLYYLIALSIASAVLSLPVLYRGDKDTALIDTIFVAASALSVTGLTSINISETFNTAGYGVIMLIMNLGGIGIMAMGTMVWVLFGRRIGLRERMQIAVDNNQYKYSGAVKLVLEIFKTLLVIEIVGAAIYFAYFMIGSNDFYYSIMHGIFLSVSATTNGGMDLFGNSLLDFEEAYILQIPVMIQIMLGAIGYPVLIEVQHFLSKQKRHRKFRFSLFAKLTTLTYALLFFIGAFFIFVMESRNYFLSDSWFKTMMNSLFASATTRSGGLTTVDPSQFSDATQLLMSASMFIGASPSSAGGGIRTTTFALLILFLIAFSRGRTDIRIFGREIAKEDLHRAFAVITLAALLVFSGIISVVLFEDSRFDLIDVIFEITSAFGTCGMSTGITDNLSSPSKVVVMIFMFIGRIGFISFLFSMAGRQKELPYHYPKERILIG</sequence>
<dbReference type="Pfam" id="PF02386">
    <property type="entry name" value="TrkH"/>
    <property type="match status" value="1"/>
</dbReference>
<comment type="subcellular location">
    <subcellularLocation>
        <location evidence="1">Cell membrane</location>
        <topology evidence="1">Multi-pass membrane protein</topology>
    </subcellularLocation>
</comment>
<feature type="transmembrane region" description="Helical" evidence="8">
    <location>
        <begin position="356"/>
        <end position="377"/>
    </location>
</feature>
<feature type="transmembrane region" description="Helical" evidence="8">
    <location>
        <begin position="75"/>
        <end position="102"/>
    </location>
</feature>
<feature type="transmembrane region" description="Helical" evidence="8">
    <location>
        <begin position="315"/>
        <end position="335"/>
    </location>
</feature>
<evidence type="ECO:0000256" key="1">
    <source>
        <dbReference type="ARBA" id="ARBA00004651"/>
    </source>
</evidence>
<evidence type="ECO:0000256" key="4">
    <source>
        <dbReference type="ARBA" id="ARBA00022692"/>
    </source>
</evidence>
<keyword evidence="10" id="KW-1185">Reference proteome</keyword>
<gene>
    <name evidence="9" type="ORF">ACFOEO_11365</name>
</gene>
<evidence type="ECO:0000256" key="8">
    <source>
        <dbReference type="SAM" id="Phobius"/>
    </source>
</evidence>
<reference evidence="10" key="1">
    <citation type="journal article" date="2019" name="Int. J. Syst. Evol. Microbiol.">
        <title>The Global Catalogue of Microorganisms (GCM) 10K type strain sequencing project: providing services to taxonomists for standard genome sequencing and annotation.</title>
        <authorList>
            <consortium name="The Broad Institute Genomics Platform"/>
            <consortium name="The Broad Institute Genome Sequencing Center for Infectious Disease"/>
            <person name="Wu L."/>
            <person name="Ma J."/>
        </authorList>
    </citation>
    <scope>NUCLEOTIDE SEQUENCE [LARGE SCALE GENOMIC DNA]</scope>
    <source>
        <strain evidence="10">CCM 7756</strain>
    </source>
</reference>
<organism evidence="9 10">
    <name type="scientific">Salinicoccus sesuvii</name>
    <dbReference type="NCBI Taxonomy" id="868281"/>
    <lineage>
        <taxon>Bacteria</taxon>
        <taxon>Bacillati</taxon>
        <taxon>Bacillota</taxon>
        <taxon>Bacilli</taxon>
        <taxon>Bacillales</taxon>
        <taxon>Staphylococcaceae</taxon>
        <taxon>Salinicoccus</taxon>
    </lineage>
</organism>
<dbReference type="PANTHER" id="PTHR32024:SF4">
    <property type="entry name" value="KTR SYSTEM POTASSIUM UPTAKE PROTEIN D"/>
    <property type="match status" value="1"/>
</dbReference>
<dbReference type="InterPro" id="IPR003445">
    <property type="entry name" value="Cat_transpt"/>
</dbReference>
<feature type="transmembrane region" description="Helical" evidence="8">
    <location>
        <begin position="46"/>
        <end position="69"/>
    </location>
</feature>
<dbReference type="EMBL" id="JBHRVQ010000001">
    <property type="protein sequence ID" value="MFC3389176.1"/>
    <property type="molecule type" value="Genomic_DNA"/>
</dbReference>
<evidence type="ECO:0000256" key="2">
    <source>
        <dbReference type="ARBA" id="ARBA00022448"/>
    </source>
</evidence>
<feature type="transmembrane region" description="Helical" evidence="8">
    <location>
        <begin position="193"/>
        <end position="213"/>
    </location>
</feature>
<proteinExistence type="predicted"/>
<dbReference type="RefSeq" id="WP_380655844.1">
    <property type="nucleotide sequence ID" value="NZ_JBHRVQ010000001.1"/>
</dbReference>
<keyword evidence="2" id="KW-0813">Transport</keyword>
<evidence type="ECO:0000256" key="7">
    <source>
        <dbReference type="ARBA" id="ARBA00023136"/>
    </source>
</evidence>
<feature type="transmembrane region" description="Helical" evidence="8">
    <location>
        <begin position="414"/>
        <end position="435"/>
    </location>
</feature>
<keyword evidence="6" id="KW-0406">Ion transport</keyword>
<comment type="caution">
    <text evidence="9">The sequence shown here is derived from an EMBL/GenBank/DDBJ whole genome shotgun (WGS) entry which is preliminary data.</text>
</comment>
<name>A0ABV7N9B4_9STAP</name>
<evidence type="ECO:0000313" key="10">
    <source>
        <dbReference type="Proteomes" id="UP001595637"/>
    </source>
</evidence>
<evidence type="ECO:0000256" key="3">
    <source>
        <dbReference type="ARBA" id="ARBA00022475"/>
    </source>
</evidence>
<evidence type="ECO:0000256" key="6">
    <source>
        <dbReference type="ARBA" id="ARBA00023065"/>
    </source>
</evidence>
<feature type="transmembrane region" description="Helical" evidence="8">
    <location>
        <begin position="233"/>
        <end position="256"/>
    </location>
</feature>
<keyword evidence="5 8" id="KW-1133">Transmembrane helix</keyword>
<dbReference type="Proteomes" id="UP001595637">
    <property type="component" value="Unassembled WGS sequence"/>
</dbReference>
<feature type="transmembrane region" description="Helical" evidence="8">
    <location>
        <begin position="20"/>
        <end position="39"/>
    </location>
</feature>
<keyword evidence="4 8" id="KW-0812">Transmembrane</keyword>
<keyword evidence="7 8" id="KW-0472">Membrane</keyword>
<evidence type="ECO:0000256" key="5">
    <source>
        <dbReference type="ARBA" id="ARBA00022989"/>
    </source>
</evidence>